<evidence type="ECO:0000313" key="4">
    <source>
        <dbReference type="Proteomes" id="UP000230903"/>
    </source>
</evidence>
<dbReference type="EMBL" id="PFBC01000052">
    <property type="protein sequence ID" value="PIR87683.1"/>
    <property type="molecule type" value="Genomic_DNA"/>
</dbReference>
<evidence type="ECO:0000259" key="2">
    <source>
        <dbReference type="Pfam" id="PF01370"/>
    </source>
</evidence>
<evidence type="ECO:0000256" key="1">
    <source>
        <dbReference type="ARBA" id="ARBA00007637"/>
    </source>
</evidence>
<reference evidence="4" key="1">
    <citation type="submission" date="2017-09" db="EMBL/GenBank/DDBJ databases">
        <title>Depth-based differentiation of microbial function through sediment-hosted aquifers and enrichment of novel symbionts in the deep terrestrial subsurface.</title>
        <authorList>
            <person name="Probst A.J."/>
            <person name="Ladd B."/>
            <person name="Jarett J.K."/>
            <person name="Geller-Mcgrath D.E."/>
            <person name="Sieber C.M.K."/>
            <person name="Emerson J.B."/>
            <person name="Anantharaman K."/>
            <person name="Thomas B.C."/>
            <person name="Malmstrom R."/>
            <person name="Stieglmeier M."/>
            <person name="Klingl A."/>
            <person name="Woyke T."/>
            <person name="Ryan C.M."/>
            <person name="Banfield J.F."/>
        </authorList>
    </citation>
    <scope>NUCLEOTIDE SEQUENCE [LARGE SCALE GENOMIC DNA]</scope>
</reference>
<evidence type="ECO:0000313" key="3">
    <source>
        <dbReference type="EMBL" id="PIR87683.1"/>
    </source>
</evidence>
<dbReference type="InterPro" id="IPR036291">
    <property type="entry name" value="NAD(P)-bd_dom_sf"/>
</dbReference>
<comment type="caution">
    <text evidence="3">The sequence shown here is derived from an EMBL/GenBank/DDBJ whole genome shotgun (WGS) entry which is preliminary data.</text>
</comment>
<dbReference type="Pfam" id="PF01370">
    <property type="entry name" value="Epimerase"/>
    <property type="match status" value="1"/>
</dbReference>
<name>A0A2H0UMR8_9BACT</name>
<dbReference type="PANTHER" id="PTHR43000">
    <property type="entry name" value="DTDP-D-GLUCOSE 4,6-DEHYDRATASE-RELATED"/>
    <property type="match status" value="1"/>
</dbReference>
<dbReference type="InterPro" id="IPR001509">
    <property type="entry name" value="Epimerase_deHydtase"/>
</dbReference>
<comment type="similarity">
    <text evidence="1">Belongs to the NAD(P)-dependent epimerase/dehydratase family.</text>
</comment>
<protein>
    <submittedName>
        <fullName evidence="3">Sugar epimerase</fullName>
    </submittedName>
</protein>
<accession>A0A2H0UMR8</accession>
<gene>
    <name evidence="3" type="ORF">COU10_03365</name>
</gene>
<organism evidence="3 4">
    <name type="scientific">Candidatus Harrisonbacteria bacterium CG10_big_fil_rev_8_21_14_0_10_45_28</name>
    <dbReference type="NCBI Taxonomy" id="1974586"/>
    <lineage>
        <taxon>Bacteria</taxon>
        <taxon>Candidatus Harrisoniibacteriota</taxon>
    </lineage>
</organism>
<dbReference type="SUPFAM" id="SSF51735">
    <property type="entry name" value="NAD(P)-binding Rossmann-fold domains"/>
    <property type="match status" value="1"/>
</dbReference>
<feature type="domain" description="NAD-dependent epimerase/dehydratase" evidence="2">
    <location>
        <begin position="8"/>
        <end position="216"/>
    </location>
</feature>
<sequence>MNAERKKIFLTGGSGFIGRNLQEQFGDKYEFFAPSHSELELTDTKAVKKYMDERPVDVIIHAANIGGDRKTNHLPNIVETNLRIFFNVLLARKPDVKLIFCGSGAEYDKSRDIANVDENNFGQNIPKDVYGFYKYICSKILATLDGVVSFRIFGLYGPHEDRELRFISVAILRALKNKPIEIWQNVKFSYAYIEDFIKVLSFAIENDMKEKFYNIGSGEDMDLLSLAEIVKKVTGSKSEIIVKEPEMNKEYTCNSNLLRKEMGDFSFIDYEEGIKKYFDWLKKYDK</sequence>
<dbReference type="Gene3D" id="3.40.50.720">
    <property type="entry name" value="NAD(P)-binding Rossmann-like Domain"/>
    <property type="match status" value="1"/>
</dbReference>
<dbReference type="AlphaFoldDB" id="A0A2H0UMR8"/>
<proteinExistence type="inferred from homology"/>
<dbReference type="Proteomes" id="UP000230903">
    <property type="component" value="Unassembled WGS sequence"/>
</dbReference>